<feature type="non-terminal residue" evidence="1">
    <location>
        <position position="41"/>
    </location>
</feature>
<evidence type="ECO:0000313" key="2">
    <source>
        <dbReference type="Proteomes" id="UP000326759"/>
    </source>
</evidence>
<evidence type="ECO:0000313" key="1">
    <source>
        <dbReference type="EMBL" id="KAB7506327.1"/>
    </source>
</evidence>
<gene>
    <name evidence="1" type="ORF">Anas_00599</name>
</gene>
<dbReference type="EMBL" id="SEYY01000874">
    <property type="protein sequence ID" value="KAB7506327.1"/>
    <property type="molecule type" value="Genomic_DNA"/>
</dbReference>
<protein>
    <submittedName>
        <fullName evidence="1">Uncharacterized protein</fullName>
    </submittedName>
</protein>
<comment type="caution">
    <text evidence="1">The sequence shown here is derived from an EMBL/GenBank/DDBJ whole genome shotgun (WGS) entry which is preliminary data.</text>
</comment>
<proteinExistence type="predicted"/>
<dbReference type="Proteomes" id="UP000326759">
    <property type="component" value="Unassembled WGS sequence"/>
</dbReference>
<accession>A0A5N5TJJ3</accession>
<sequence length="41" mass="4877">MRESEQESKSEVEFSAFDGRSTVEVNQADQEYDMHIVKRRK</sequence>
<keyword evidence="2" id="KW-1185">Reference proteome</keyword>
<reference evidence="1 2" key="1">
    <citation type="journal article" date="2019" name="PLoS Biol.">
        <title>Sex chromosomes control vertical transmission of feminizing Wolbachia symbionts in an isopod.</title>
        <authorList>
            <person name="Becking T."/>
            <person name="Chebbi M.A."/>
            <person name="Giraud I."/>
            <person name="Moumen B."/>
            <person name="Laverre T."/>
            <person name="Caubet Y."/>
            <person name="Peccoud J."/>
            <person name="Gilbert C."/>
            <person name="Cordaux R."/>
        </authorList>
    </citation>
    <scope>NUCLEOTIDE SEQUENCE [LARGE SCALE GENOMIC DNA]</scope>
    <source>
        <strain evidence="1">ANa2</strain>
        <tissue evidence="1">Whole body excluding digestive tract and cuticle</tissue>
    </source>
</reference>
<name>A0A5N5TJJ3_9CRUS</name>
<dbReference type="AlphaFoldDB" id="A0A5N5TJJ3"/>
<organism evidence="1 2">
    <name type="scientific">Armadillidium nasatum</name>
    <dbReference type="NCBI Taxonomy" id="96803"/>
    <lineage>
        <taxon>Eukaryota</taxon>
        <taxon>Metazoa</taxon>
        <taxon>Ecdysozoa</taxon>
        <taxon>Arthropoda</taxon>
        <taxon>Crustacea</taxon>
        <taxon>Multicrustacea</taxon>
        <taxon>Malacostraca</taxon>
        <taxon>Eumalacostraca</taxon>
        <taxon>Peracarida</taxon>
        <taxon>Isopoda</taxon>
        <taxon>Oniscidea</taxon>
        <taxon>Crinocheta</taxon>
        <taxon>Armadillidiidae</taxon>
        <taxon>Armadillidium</taxon>
    </lineage>
</organism>